<dbReference type="EMBL" id="ML996084">
    <property type="protein sequence ID" value="KAF2154366.1"/>
    <property type="molecule type" value="Genomic_DNA"/>
</dbReference>
<name>A0A9P4J3C7_9PEZI</name>
<comment type="caution">
    <text evidence="2">The sequence shown here is derived from an EMBL/GenBank/DDBJ whole genome shotgun (WGS) entry which is preliminary data.</text>
</comment>
<evidence type="ECO:0000256" key="1">
    <source>
        <dbReference type="SAM" id="MobiDB-lite"/>
    </source>
</evidence>
<evidence type="ECO:0008006" key="4">
    <source>
        <dbReference type="Google" id="ProtNLM"/>
    </source>
</evidence>
<feature type="compositionally biased region" description="Low complexity" evidence="1">
    <location>
        <begin position="31"/>
        <end position="43"/>
    </location>
</feature>
<evidence type="ECO:0000313" key="2">
    <source>
        <dbReference type="EMBL" id="KAF2154366.1"/>
    </source>
</evidence>
<dbReference type="AlphaFoldDB" id="A0A9P4J3C7"/>
<feature type="compositionally biased region" description="Polar residues" evidence="1">
    <location>
        <begin position="83"/>
        <end position="107"/>
    </location>
</feature>
<feature type="compositionally biased region" description="Polar residues" evidence="1">
    <location>
        <begin position="166"/>
        <end position="184"/>
    </location>
</feature>
<keyword evidence="3" id="KW-1185">Reference proteome</keyword>
<feature type="region of interest" description="Disordered" evidence="1">
    <location>
        <begin position="1"/>
        <end position="54"/>
    </location>
</feature>
<gene>
    <name evidence="2" type="ORF">K461DRAFT_128316</name>
</gene>
<dbReference type="Proteomes" id="UP000799439">
    <property type="component" value="Unassembled WGS sequence"/>
</dbReference>
<proteinExistence type="predicted"/>
<reference evidence="2" key="1">
    <citation type="journal article" date="2020" name="Stud. Mycol.">
        <title>101 Dothideomycetes genomes: a test case for predicting lifestyles and emergence of pathogens.</title>
        <authorList>
            <person name="Haridas S."/>
            <person name="Albert R."/>
            <person name="Binder M."/>
            <person name="Bloem J."/>
            <person name="Labutti K."/>
            <person name="Salamov A."/>
            <person name="Andreopoulos B."/>
            <person name="Baker S."/>
            <person name="Barry K."/>
            <person name="Bills G."/>
            <person name="Bluhm B."/>
            <person name="Cannon C."/>
            <person name="Castanera R."/>
            <person name="Culley D."/>
            <person name="Daum C."/>
            <person name="Ezra D."/>
            <person name="Gonzalez J."/>
            <person name="Henrissat B."/>
            <person name="Kuo A."/>
            <person name="Liang C."/>
            <person name="Lipzen A."/>
            <person name="Lutzoni F."/>
            <person name="Magnuson J."/>
            <person name="Mondo S."/>
            <person name="Nolan M."/>
            <person name="Ohm R."/>
            <person name="Pangilinan J."/>
            <person name="Park H.-J."/>
            <person name="Ramirez L."/>
            <person name="Alfaro M."/>
            <person name="Sun H."/>
            <person name="Tritt A."/>
            <person name="Yoshinaga Y."/>
            <person name="Zwiers L.-H."/>
            <person name="Turgeon B."/>
            <person name="Goodwin S."/>
            <person name="Spatafora J."/>
            <person name="Crous P."/>
            <person name="Grigoriev I."/>
        </authorList>
    </citation>
    <scope>NUCLEOTIDE SEQUENCE</scope>
    <source>
        <strain evidence="2">CBS 260.36</strain>
    </source>
</reference>
<protein>
    <recommendedName>
        <fullName evidence="4">BZIP domain-containing protein</fullName>
    </recommendedName>
</protein>
<feature type="region of interest" description="Disordered" evidence="1">
    <location>
        <begin position="83"/>
        <end position="122"/>
    </location>
</feature>
<feature type="region of interest" description="Disordered" evidence="1">
    <location>
        <begin position="229"/>
        <end position="254"/>
    </location>
</feature>
<feature type="compositionally biased region" description="Basic and acidic residues" evidence="1">
    <location>
        <begin position="229"/>
        <end position="244"/>
    </location>
</feature>
<dbReference type="PANTHER" id="PTHR39610">
    <property type="entry name" value="BZIP DOMAIN-CONTAINING PROTEIN-RELATED"/>
    <property type="match status" value="1"/>
</dbReference>
<organism evidence="2 3">
    <name type="scientific">Myriangium duriaei CBS 260.36</name>
    <dbReference type="NCBI Taxonomy" id="1168546"/>
    <lineage>
        <taxon>Eukaryota</taxon>
        <taxon>Fungi</taxon>
        <taxon>Dikarya</taxon>
        <taxon>Ascomycota</taxon>
        <taxon>Pezizomycotina</taxon>
        <taxon>Dothideomycetes</taxon>
        <taxon>Dothideomycetidae</taxon>
        <taxon>Myriangiales</taxon>
        <taxon>Myriangiaceae</taxon>
        <taxon>Myriangium</taxon>
    </lineage>
</organism>
<sequence>MSPERRRSSNLANLTLHDHGSPTHEFPGQYSPLLPSSQPRSPLMNTADPYHQRTPSLGQIHQQLENEQEAQVNRLLHLIKQQQDQLSSLQTEHPNHNAVPSESTSHPVSAISDPAGPTSEAASHLFGANSSAAISPSLGAAYHSPRSPLQRPTSLSRHSSRGAQVPGSQASNASSPSLRPLSTTRSHDEWSTGGLREEGAFYHAETQMLQRENQMLKHRIRELERQVADLDKNNAPTHELEHSNESVVSSSALP</sequence>
<accession>A0A9P4J3C7</accession>
<feature type="compositionally biased region" description="Polar residues" evidence="1">
    <location>
        <begin position="245"/>
        <end position="254"/>
    </location>
</feature>
<dbReference type="PANTHER" id="PTHR39610:SF2">
    <property type="entry name" value="BZIP DOMAIN-CONTAINING PROTEIN"/>
    <property type="match status" value="1"/>
</dbReference>
<evidence type="ECO:0000313" key="3">
    <source>
        <dbReference type="Proteomes" id="UP000799439"/>
    </source>
</evidence>
<dbReference type="OrthoDB" id="5407781at2759"/>
<feature type="region of interest" description="Disordered" evidence="1">
    <location>
        <begin position="138"/>
        <end position="193"/>
    </location>
</feature>